<dbReference type="KEGG" id="hprf:HLPR_00250"/>
<protein>
    <submittedName>
        <fullName evidence="6">tRNA1(Val) (Adenine(37)-N6)-methyltransferase</fullName>
    </submittedName>
</protein>
<dbReference type="InterPro" id="IPR002052">
    <property type="entry name" value="DNA_methylase_N6_adenine_CS"/>
</dbReference>
<reference evidence="6 7" key="1">
    <citation type="submission" date="2023-08" db="EMBL/GenBank/DDBJ databases">
        <title>Helicovermis profunda gen. nov., sp. nov., a novel mesophilic, fermentative bacterium within the Bacillota from a deep-sea hydrothermal vent chimney.</title>
        <authorList>
            <person name="Miyazaki U."/>
            <person name="Mizutani D."/>
            <person name="Hashimoto Y."/>
            <person name="Tame A."/>
            <person name="Sawayama S."/>
            <person name="Miyazaki J."/>
            <person name="Takai K."/>
            <person name="Nakagawa S."/>
        </authorList>
    </citation>
    <scope>NUCLEOTIDE SEQUENCE [LARGE SCALE GENOMIC DNA]</scope>
    <source>
        <strain evidence="6 7">S502</strain>
    </source>
</reference>
<dbReference type="EMBL" id="AP028654">
    <property type="protein sequence ID" value="BEP27694.1"/>
    <property type="molecule type" value="Genomic_DNA"/>
</dbReference>
<dbReference type="GO" id="GO:0008757">
    <property type="term" value="F:S-adenosylmethionine-dependent methyltransferase activity"/>
    <property type="evidence" value="ECO:0007669"/>
    <property type="project" value="UniProtKB-ARBA"/>
</dbReference>
<dbReference type="InterPro" id="IPR018087">
    <property type="entry name" value="Glyco_hydro_5_CS"/>
</dbReference>
<evidence type="ECO:0000256" key="3">
    <source>
        <dbReference type="ARBA" id="ARBA00023295"/>
    </source>
</evidence>
<dbReference type="GO" id="GO:0003676">
    <property type="term" value="F:nucleic acid binding"/>
    <property type="evidence" value="ECO:0007669"/>
    <property type="project" value="InterPro"/>
</dbReference>
<name>A0AAU9E8Z3_9FIRM</name>
<keyword evidence="2" id="KW-0119">Carbohydrate metabolism</keyword>
<accession>A0AAU9E8Z3</accession>
<evidence type="ECO:0000256" key="1">
    <source>
        <dbReference type="ARBA" id="ARBA00022801"/>
    </source>
</evidence>
<keyword evidence="1" id="KW-0378">Hydrolase</keyword>
<dbReference type="GO" id="GO:0000272">
    <property type="term" value="P:polysaccharide catabolic process"/>
    <property type="evidence" value="ECO:0007669"/>
    <property type="project" value="UniProtKB-KW"/>
</dbReference>
<feature type="domain" description="Methyltransferase small" evidence="5">
    <location>
        <begin position="36"/>
        <end position="129"/>
    </location>
</feature>
<dbReference type="GO" id="GO:0004553">
    <property type="term" value="F:hydrolase activity, hydrolyzing O-glycosyl compounds"/>
    <property type="evidence" value="ECO:0007669"/>
    <property type="project" value="InterPro"/>
</dbReference>
<dbReference type="Pfam" id="PF05175">
    <property type="entry name" value="MTS"/>
    <property type="match status" value="1"/>
</dbReference>
<proteinExistence type="predicted"/>
<dbReference type="PANTHER" id="PTHR47739">
    <property type="entry name" value="TRNA1(VAL) (ADENINE(37)-N6)-METHYLTRANSFERASE"/>
    <property type="match status" value="1"/>
</dbReference>
<gene>
    <name evidence="6" type="ORF">HLPR_00250</name>
</gene>
<dbReference type="CDD" id="cd02440">
    <property type="entry name" value="AdoMet_MTases"/>
    <property type="match status" value="1"/>
</dbReference>
<organism evidence="6 7">
    <name type="scientific">Helicovermis profundi</name>
    <dbReference type="NCBI Taxonomy" id="3065157"/>
    <lineage>
        <taxon>Bacteria</taxon>
        <taxon>Bacillati</taxon>
        <taxon>Bacillota</taxon>
        <taxon>Clostridia</taxon>
        <taxon>Helicovermis</taxon>
    </lineage>
</organism>
<evidence type="ECO:0000259" key="5">
    <source>
        <dbReference type="Pfam" id="PF05175"/>
    </source>
</evidence>
<dbReference type="PROSITE" id="PS00659">
    <property type="entry name" value="GLYCOSYL_HYDROL_F5"/>
    <property type="match status" value="1"/>
</dbReference>
<dbReference type="PROSITE" id="PS00092">
    <property type="entry name" value="N6_MTASE"/>
    <property type="match status" value="1"/>
</dbReference>
<keyword evidence="7" id="KW-1185">Reference proteome</keyword>
<dbReference type="GO" id="GO:0032259">
    <property type="term" value="P:methylation"/>
    <property type="evidence" value="ECO:0007669"/>
    <property type="project" value="InterPro"/>
</dbReference>
<sequence>MSKNLLKENERIDDLQLNGLKIIQNKKGFCFGIDAVLLSNFVKIKNNQIAVDLGTGTGIIPLLISEKTNVKNIIAFEIQNEVYDMALRSVKLNNLENKITIINDDLNNVEKHIKKNSIDVVISNPPYFTSGGALLNPSDYKAISRHEVMCTFDDIARNTNYMLKPGGQFFLIHRPHRLVDVICTLRKYKLEPKEIRFVAPKRGKKPNIMLIKASKFGNSELKFLDPLIVYNDDGTYTDEIFDIYDGVKIDVFDKRGK</sequence>
<evidence type="ECO:0000313" key="7">
    <source>
        <dbReference type="Proteomes" id="UP001321786"/>
    </source>
</evidence>
<dbReference type="AlphaFoldDB" id="A0AAU9E8Z3"/>
<dbReference type="InterPro" id="IPR050210">
    <property type="entry name" value="tRNA_Adenine-N(6)_MTase"/>
</dbReference>
<dbReference type="GO" id="GO:0008170">
    <property type="term" value="F:N-methyltransferase activity"/>
    <property type="evidence" value="ECO:0007669"/>
    <property type="project" value="UniProtKB-ARBA"/>
</dbReference>
<dbReference type="Proteomes" id="UP001321786">
    <property type="component" value="Chromosome"/>
</dbReference>
<evidence type="ECO:0000256" key="2">
    <source>
        <dbReference type="ARBA" id="ARBA00023277"/>
    </source>
</evidence>
<dbReference type="Gene3D" id="3.40.50.150">
    <property type="entry name" value="Vaccinia Virus protein VP39"/>
    <property type="match status" value="1"/>
</dbReference>
<dbReference type="SUPFAM" id="SSF53335">
    <property type="entry name" value="S-adenosyl-L-methionine-dependent methyltransferases"/>
    <property type="match status" value="1"/>
</dbReference>
<evidence type="ECO:0000313" key="6">
    <source>
        <dbReference type="EMBL" id="BEP27694.1"/>
    </source>
</evidence>
<dbReference type="PANTHER" id="PTHR47739:SF1">
    <property type="entry name" value="TRNA1(VAL) (ADENINE(37)-N6)-METHYLTRANSFERASE"/>
    <property type="match status" value="1"/>
</dbReference>
<keyword evidence="4" id="KW-0624">Polysaccharide degradation</keyword>
<dbReference type="InterPro" id="IPR007848">
    <property type="entry name" value="Small_mtfrase_dom"/>
</dbReference>
<dbReference type="RefSeq" id="WP_338536065.1">
    <property type="nucleotide sequence ID" value="NZ_AP028654.1"/>
</dbReference>
<evidence type="ECO:0000256" key="4">
    <source>
        <dbReference type="ARBA" id="ARBA00023326"/>
    </source>
</evidence>
<keyword evidence="3" id="KW-0326">Glycosidase</keyword>
<dbReference type="InterPro" id="IPR029063">
    <property type="entry name" value="SAM-dependent_MTases_sf"/>
</dbReference>